<feature type="transmembrane region" description="Helical" evidence="1">
    <location>
        <begin position="113"/>
        <end position="132"/>
    </location>
</feature>
<dbReference type="EMBL" id="LQQR01000007">
    <property type="protein sequence ID" value="KZE22639.1"/>
    <property type="molecule type" value="Genomic_DNA"/>
</dbReference>
<proteinExistence type="predicted"/>
<feature type="transmembrane region" description="Helical" evidence="1">
    <location>
        <begin position="54"/>
        <end position="71"/>
    </location>
</feature>
<gene>
    <name evidence="2" type="ORF">AVW13_06830</name>
</gene>
<evidence type="ECO:0008006" key="4">
    <source>
        <dbReference type="Google" id="ProtNLM"/>
    </source>
</evidence>
<keyword evidence="1" id="KW-1133">Transmembrane helix</keyword>
<feature type="transmembrane region" description="Helical" evidence="1">
    <location>
        <begin position="83"/>
        <end position="101"/>
    </location>
</feature>
<organism evidence="2 3">
    <name type="scientific">Brevibacterium casei</name>
    <dbReference type="NCBI Taxonomy" id="33889"/>
    <lineage>
        <taxon>Bacteria</taxon>
        <taxon>Bacillati</taxon>
        <taxon>Actinomycetota</taxon>
        <taxon>Actinomycetes</taxon>
        <taxon>Micrococcales</taxon>
        <taxon>Brevibacteriaceae</taxon>
        <taxon>Brevibacterium</taxon>
    </lineage>
</organism>
<comment type="caution">
    <text evidence="2">The sequence shown here is derived from an EMBL/GenBank/DDBJ whole genome shotgun (WGS) entry which is preliminary data.</text>
</comment>
<reference evidence="3" key="1">
    <citation type="submission" date="2016-01" db="EMBL/GenBank/DDBJ databases">
        <title>Draft genome of Chromobacterium sp. F49.</title>
        <authorList>
            <person name="Hong K.W."/>
        </authorList>
    </citation>
    <scope>NUCLEOTIDE SEQUENCE [LARGE SCALE GENOMIC DNA]</scope>
    <source>
        <strain evidence="3">M40</strain>
    </source>
</reference>
<sequence length="133" mass="13560">MARRPGAVVTLALIIALVLLAALAVLQILGAAGLPVGSLLWGGRERVLPTRLRLSSLATLAAYAVFAALLLSRTGVLPGRDSTVVIVATWVLVGVLALSTVTNAVSGSRTERATMVPTGAVLTVAVLVIALGW</sequence>
<dbReference type="Proteomes" id="UP000076612">
    <property type="component" value="Unassembled WGS sequence"/>
</dbReference>
<protein>
    <recommendedName>
        <fullName evidence="4">Integral membrane protein</fullName>
    </recommendedName>
</protein>
<evidence type="ECO:0000256" key="1">
    <source>
        <dbReference type="SAM" id="Phobius"/>
    </source>
</evidence>
<name>A0AB34XZJ7_9MICO</name>
<evidence type="ECO:0000313" key="2">
    <source>
        <dbReference type="EMBL" id="KZE22639.1"/>
    </source>
</evidence>
<evidence type="ECO:0000313" key="3">
    <source>
        <dbReference type="Proteomes" id="UP000076612"/>
    </source>
</evidence>
<dbReference type="AlphaFoldDB" id="A0AB34XZJ7"/>
<keyword evidence="1" id="KW-0472">Membrane</keyword>
<keyword evidence="1" id="KW-0812">Transmembrane</keyword>
<accession>A0AB34XZJ7</accession>